<dbReference type="GO" id="GO:0016872">
    <property type="term" value="F:intramolecular lyase activity"/>
    <property type="evidence" value="ECO:0007669"/>
    <property type="project" value="InterPro"/>
</dbReference>
<evidence type="ECO:0000256" key="5">
    <source>
        <dbReference type="ARBA" id="ARBA00022989"/>
    </source>
</evidence>
<dbReference type="RefSeq" id="WP_191828398.1">
    <property type="nucleotide sequence ID" value="NZ_JACYHB010000004.1"/>
</dbReference>
<feature type="transmembrane region" description="Helical" evidence="9">
    <location>
        <begin position="36"/>
        <end position="61"/>
    </location>
</feature>
<feature type="compositionally biased region" description="Low complexity" evidence="8">
    <location>
        <begin position="110"/>
        <end position="125"/>
    </location>
</feature>
<evidence type="ECO:0000256" key="2">
    <source>
        <dbReference type="ARBA" id="ARBA00004829"/>
    </source>
</evidence>
<gene>
    <name evidence="10" type="ORF">IF651_07130</name>
</gene>
<feature type="region of interest" description="Disordered" evidence="8">
    <location>
        <begin position="109"/>
        <end position="132"/>
    </location>
</feature>
<keyword evidence="11" id="KW-1185">Reference proteome</keyword>
<dbReference type="EMBL" id="JACYHB010000004">
    <property type="protein sequence ID" value="MBD8078827.1"/>
    <property type="molecule type" value="Genomic_DNA"/>
</dbReference>
<evidence type="ECO:0000256" key="8">
    <source>
        <dbReference type="SAM" id="MobiDB-lite"/>
    </source>
</evidence>
<feature type="transmembrane region" description="Helical" evidence="9">
    <location>
        <begin position="6"/>
        <end position="24"/>
    </location>
</feature>
<keyword evidence="3 9" id="KW-0812">Transmembrane</keyword>
<feature type="transmembrane region" description="Helical" evidence="9">
    <location>
        <begin position="81"/>
        <end position="98"/>
    </location>
</feature>
<evidence type="ECO:0000256" key="1">
    <source>
        <dbReference type="ARBA" id="ARBA00004141"/>
    </source>
</evidence>
<reference evidence="10" key="2">
    <citation type="submission" date="2020-09" db="EMBL/GenBank/DDBJ databases">
        <authorList>
            <person name="Yu Y."/>
        </authorList>
    </citation>
    <scope>NUCLEOTIDE SEQUENCE</scope>
    <source>
        <strain evidence="10">KCTC 49039</strain>
    </source>
</reference>
<keyword evidence="5 9" id="KW-1133">Transmembrane helix</keyword>
<organism evidence="10 11">
    <name type="scientific">Cellulosimicrobium arenosum</name>
    <dbReference type="NCBI Taxonomy" id="2708133"/>
    <lineage>
        <taxon>Bacteria</taxon>
        <taxon>Bacillati</taxon>
        <taxon>Actinomycetota</taxon>
        <taxon>Actinomycetes</taxon>
        <taxon>Micrococcales</taxon>
        <taxon>Promicromonosporaceae</taxon>
        <taxon>Cellulosimicrobium</taxon>
    </lineage>
</organism>
<evidence type="ECO:0000256" key="7">
    <source>
        <dbReference type="ARBA" id="ARBA00023235"/>
    </source>
</evidence>
<dbReference type="NCBIfam" id="TIGR03462">
    <property type="entry name" value="CarR_dom_SF"/>
    <property type="match status" value="1"/>
</dbReference>
<protein>
    <submittedName>
        <fullName evidence="10">Lycopene cyclase domain-containing protein</fullName>
    </submittedName>
</protein>
<dbReference type="GO" id="GO:0016117">
    <property type="term" value="P:carotenoid biosynthetic process"/>
    <property type="evidence" value="ECO:0007669"/>
    <property type="project" value="UniProtKB-KW"/>
</dbReference>
<evidence type="ECO:0000313" key="10">
    <source>
        <dbReference type="EMBL" id="MBD8078827.1"/>
    </source>
</evidence>
<dbReference type="InterPro" id="IPR017825">
    <property type="entry name" value="Lycopene_cyclase_dom"/>
</dbReference>
<dbReference type="AlphaFoldDB" id="A0A927G8E0"/>
<reference evidence="10" key="1">
    <citation type="journal article" date="2018" name="Curr. Microbiol.">
        <title>Cellulosimicrobium arenosum sp. nov., Isolated from Marine Sediment Sand.</title>
        <authorList>
            <person name="Oh M."/>
            <person name="Kim J.H."/>
            <person name="Yoon J.H."/>
            <person name="Schumann P."/>
            <person name="Kim W."/>
        </authorList>
    </citation>
    <scope>NUCLEOTIDE SEQUENCE</scope>
    <source>
        <strain evidence="10">KCTC 49039</strain>
    </source>
</reference>
<keyword evidence="4" id="KW-0125">Carotenoid biosynthesis</keyword>
<keyword evidence="7" id="KW-0413">Isomerase</keyword>
<evidence type="ECO:0000256" key="3">
    <source>
        <dbReference type="ARBA" id="ARBA00022692"/>
    </source>
</evidence>
<comment type="pathway">
    <text evidence="2">Carotenoid biosynthesis.</text>
</comment>
<comment type="caution">
    <text evidence="10">The sequence shown here is derived from an EMBL/GenBank/DDBJ whole genome shotgun (WGS) entry which is preliminary data.</text>
</comment>
<evidence type="ECO:0000256" key="4">
    <source>
        <dbReference type="ARBA" id="ARBA00022746"/>
    </source>
</evidence>
<keyword evidence="6 9" id="KW-0472">Membrane</keyword>
<dbReference type="Proteomes" id="UP000610846">
    <property type="component" value="Unassembled WGS sequence"/>
</dbReference>
<comment type="subcellular location">
    <subcellularLocation>
        <location evidence="1">Membrane</location>
        <topology evidence="1">Multi-pass membrane protein</topology>
    </subcellularLocation>
</comment>
<evidence type="ECO:0000256" key="9">
    <source>
        <dbReference type="SAM" id="Phobius"/>
    </source>
</evidence>
<evidence type="ECO:0000313" key="11">
    <source>
        <dbReference type="Proteomes" id="UP000610846"/>
    </source>
</evidence>
<dbReference type="GO" id="GO:0045436">
    <property type="term" value="F:lycopene beta cyclase activity"/>
    <property type="evidence" value="ECO:0007669"/>
    <property type="project" value="UniProtKB-ARBA"/>
</dbReference>
<dbReference type="GO" id="GO:0016020">
    <property type="term" value="C:membrane"/>
    <property type="evidence" value="ECO:0007669"/>
    <property type="project" value="UniProtKB-SubCell"/>
</dbReference>
<name>A0A927G8E0_9MICO</name>
<accession>A0A927G8E0</accession>
<sequence>MTGLVYLGALIVSIGGMAVIDRRWRLAFWHDARRAGLTVGIGVVGFLVWDVAGLVLGIFARGESPWMTGLLVAPDLPIEEVFFLTLLCYVALVVWRLLDRVLSDRRERQAGQAGQAGQAQPGGAPSDERGGA</sequence>
<evidence type="ECO:0000256" key="6">
    <source>
        <dbReference type="ARBA" id="ARBA00023136"/>
    </source>
</evidence>
<proteinExistence type="predicted"/>